<dbReference type="InterPro" id="IPR003594">
    <property type="entry name" value="HATPase_dom"/>
</dbReference>
<evidence type="ECO:0000256" key="3">
    <source>
        <dbReference type="ARBA" id="ARBA00023012"/>
    </source>
</evidence>
<accession>A0A8D5G042</accession>
<dbReference type="PANTHER" id="PTHR24421:SF59">
    <property type="entry name" value="OXYGEN SENSOR HISTIDINE KINASE NREB"/>
    <property type="match status" value="1"/>
</dbReference>
<keyword evidence="3" id="KW-0902">Two-component regulatory system</keyword>
<dbReference type="Gene3D" id="1.20.5.1930">
    <property type="match status" value="1"/>
</dbReference>
<dbReference type="Pfam" id="PF07730">
    <property type="entry name" value="HisKA_3"/>
    <property type="match status" value="1"/>
</dbReference>
<reference evidence="5" key="1">
    <citation type="journal article" date="2021" name="Arch. Microbiol.">
        <title>Methyloradius palustris gen. nov., sp. nov., a methanol-oxidizing bacterium isolated from snow.</title>
        <authorList>
            <person name="Miyadera T."/>
            <person name="Kojima H."/>
            <person name="Fukui M."/>
        </authorList>
    </citation>
    <scope>NUCLEOTIDE SEQUENCE</scope>
    <source>
        <strain evidence="5">Zm11</strain>
    </source>
</reference>
<dbReference type="AlphaFoldDB" id="A0A8D5G042"/>
<protein>
    <recommendedName>
        <fullName evidence="4">Histidine kinase/HSP90-like ATPase domain-containing protein</fullName>
    </recommendedName>
</protein>
<dbReference type="GO" id="GO:0000155">
    <property type="term" value="F:phosphorelay sensor kinase activity"/>
    <property type="evidence" value="ECO:0007669"/>
    <property type="project" value="InterPro"/>
</dbReference>
<dbReference type="GO" id="GO:0016020">
    <property type="term" value="C:membrane"/>
    <property type="evidence" value="ECO:0007669"/>
    <property type="project" value="InterPro"/>
</dbReference>
<evidence type="ECO:0000256" key="2">
    <source>
        <dbReference type="ARBA" id="ARBA00022777"/>
    </source>
</evidence>
<dbReference type="KEGG" id="mpau:ZMTM_17480"/>
<dbReference type="GO" id="GO:0046983">
    <property type="term" value="F:protein dimerization activity"/>
    <property type="evidence" value="ECO:0007669"/>
    <property type="project" value="InterPro"/>
</dbReference>
<sequence length="492" mass="55435">MSSQNEVLELFNVMLLGVSDEVFLIDAKSMQIVAASDSALSYLDCTLTQLQAYPLQALLGVEQSVLQKCLNAYRDNPDLFAHQSKINNQHYIYQDDHLKVLLARFNQHEFIVATKNSWANKKDIIQALDESESRFHAILYNTPGLVVEFRFESKQHVLFTFVSDACKALLGVSPERLKQAPTLFYEMMLPEDRISFEESIGSSASGLSVLNWEGRVWIDEWQDTKWINLRCSPRMLSDGLIQWEGIMTNITQSKLEKYEIEQSRQRLAELSAHMTQIKEDERQRIGREIHDDLGGNLTAIKIGLASIIQRIKPDEAVLVDKAKNLEVLVDDTFEAAHRISGDLRPNVLELGIVAALEWQTKQFEKQIGIDAHFSSNKTDIEVTQDQAITLFRICQEGLFNIAKHANATHVTVLLNLLADEIIMQIDDDGIGIQPSDMLKANSYGLRGMSERLAALDGTFSIQRGTKRGTTILVKLPYLPEVALGKMSIGISQ</sequence>
<evidence type="ECO:0000256" key="1">
    <source>
        <dbReference type="ARBA" id="ARBA00022679"/>
    </source>
</evidence>
<dbReference type="InterPro" id="IPR011712">
    <property type="entry name" value="Sig_transdc_His_kin_sub3_dim/P"/>
</dbReference>
<feature type="domain" description="Histidine kinase/HSP90-like ATPase" evidence="4">
    <location>
        <begin position="385"/>
        <end position="479"/>
    </location>
</feature>
<dbReference type="Proteomes" id="UP000826722">
    <property type="component" value="Chromosome"/>
</dbReference>
<dbReference type="EMBL" id="AP024110">
    <property type="protein sequence ID" value="BCM25489.1"/>
    <property type="molecule type" value="Genomic_DNA"/>
</dbReference>
<dbReference type="SUPFAM" id="SSF55785">
    <property type="entry name" value="PYP-like sensor domain (PAS domain)"/>
    <property type="match status" value="1"/>
</dbReference>
<dbReference type="PANTHER" id="PTHR24421">
    <property type="entry name" value="NITRATE/NITRITE SENSOR PROTEIN NARX-RELATED"/>
    <property type="match status" value="1"/>
</dbReference>
<dbReference type="Pfam" id="PF02518">
    <property type="entry name" value="HATPase_c"/>
    <property type="match status" value="1"/>
</dbReference>
<dbReference type="RefSeq" id="WP_225906999.1">
    <property type="nucleotide sequence ID" value="NZ_AP024110.1"/>
</dbReference>
<dbReference type="InterPro" id="IPR035965">
    <property type="entry name" value="PAS-like_dom_sf"/>
</dbReference>
<evidence type="ECO:0000259" key="4">
    <source>
        <dbReference type="SMART" id="SM00387"/>
    </source>
</evidence>
<dbReference type="Gene3D" id="3.30.450.20">
    <property type="entry name" value="PAS domain"/>
    <property type="match status" value="1"/>
</dbReference>
<dbReference type="InterPro" id="IPR050482">
    <property type="entry name" value="Sensor_HK_TwoCompSys"/>
</dbReference>
<dbReference type="Gene3D" id="3.30.565.10">
    <property type="entry name" value="Histidine kinase-like ATPase, C-terminal domain"/>
    <property type="match status" value="1"/>
</dbReference>
<evidence type="ECO:0000313" key="5">
    <source>
        <dbReference type="EMBL" id="BCM25489.1"/>
    </source>
</evidence>
<proteinExistence type="predicted"/>
<dbReference type="InterPro" id="IPR036890">
    <property type="entry name" value="HATPase_C_sf"/>
</dbReference>
<keyword evidence="6" id="KW-1185">Reference proteome</keyword>
<keyword evidence="2" id="KW-0418">Kinase</keyword>
<evidence type="ECO:0000313" key="6">
    <source>
        <dbReference type="Proteomes" id="UP000826722"/>
    </source>
</evidence>
<dbReference type="InterPro" id="IPR000014">
    <property type="entry name" value="PAS"/>
</dbReference>
<gene>
    <name evidence="5" type="ORF">ZMTM_17480</name>
</gene>
<dbReference type="CDD" id="cd00130">
    <property type="entry name" value="PAS"/>
    <property type="match status" value="1"/>
</dbReference>
<keyword evidence="1" id="KW-0808">Transferase</keyword>
<dbReference type="CDD" id="cd16917">
    <property type="entry name" value="HATPase_UhpB-NarQ-NarX-like"/>
    <property type="match status" value="1"/>
</dbReference>
<dbReference type="SUPFAM" id="SSF55874">
    <property type="entry name" value="ATPase domain of HSP90 chaperone/DNA topoisomerase II/histidine kinase"/>
    <property type="match status" value="1"/>
</dbReference>
<name>A0A8D5G042_9PROT</name>
<dbReference type="SMART" id="SM00387">
    <property type="entry name" value="HATPase_c"/>
    <property type="match status" value="1"/>
</dbReference>
<organism evidence="5 6">
    <name type="scientific">Methyloradius palustris</name>
    <dbReference type="NCBI Taxonomy" id="2778876"/>
    <lineage>
        <taxon>Bacteria</taxon>
        <taxon>Pseudomonadati</taxon>
        <taxon>Pseudomonadota</taxon>
        <taxon>Betaproteobacteria</taxon>
        <taxon>Nitrosomonadales</taxon>
        <taxon>Methylophilaceae</taxon>
        <taxon>Methyloradius</taxon>
    </lineage>
</organism>